<organism evidence="2 3">
    <name type="scientific">Streptomyces lasiicapitis</name>
    <dbReference type="NCBI Taxonomy" id="1923961"/>
    <lineage>
        <taxon>Bacteria</taxon>
        <taxon>Bacillati</taxon>
        <taxon>Actinomycetota</taxon>
        <taxon>Actinomycetes</taxon>
        <taxon>Kitasatosporales</taxon>
        <taxon>Streptomycetaceae</taxon>
        <taxon>Streptomyces</taxon>
    </lineage>
</organism>
<protein>
    <recommendedName>
        <fullName evidence="4">DUF262 domain-containing protein</fullName>
    </recommendedName>
</protein>
<gene>
    <name evidence="2" type="ORF">GCM10012286_72790</name>
</gene>
<dbReference type="Proteomes" id="UP000656881">
    <property type="component" value="Unassembled WGS sequence"/>
</dbReference>
<dbReference type="RefSeq" id="WP_189177154.1">
    <property type="nucleotide sequence ID" value="NZ_BMNG01000020.1"/>
</dbReference>
<evidence type="ECO:0000313" key="2">
    <source>
        <dbReference type="EMBL" id="GGO56998.1"/>
    </source>
</evidence>
<comment type="caution">
    <text evidence="2">The sequence shown here is derived from an EMBL/GenBank/DDBJ whole genome shotgun (WGS) entry which is preliminary data.</text>
</comment>
<keyword evidence="3" id="KW-1185">Reference proteome</keyword>
<evidence type="ECO:0000313" key="3">
    <source>
        <dbReference type="Proteomes" id="UP000656881"/>
    </source>
</evidence>
<evidence type="ECO:0008006" key="4">
    <source>
        <dbReference type="Google" id="ProtNLM"/>
    </source>
</evidence>
<proteinExistence type="predicted"/>
<accession>A0ABQ2MSE5</accession>
<feature type="region of interest" description="Disordered" evidence="1">
    <location>
        <begin position="167"/>
        <end position="196"/>
    </location>
</feature>
<reference evidence="3" key="1">
    <citation type="journal article" date="2019" name="Int. J. Syst. Evol. Microbiol.">
        <title>The Global Catalogue of Microorganisms (GCM) 10K type strain sequencing project: providing services to taxonomists for standard genome sequencing and annotation.</title>
        <authorList>
            <consortium name="The Broad Institute Genomics Platform"/>
            <consortium name="The Broad Institute Genome Sequencing Center for Infectious Disease"/>
            <person name="Wu L."/>
            <person name="Ma J."/>
        </authorList>
    </citation>
    <scope>NUCLEOTIDE SEQUENCE [LARGE SCALE GENOMIC DNA]</scope>
    <source>
        <strain evidence="3">CGMCC 4.7349</strain>
    </source>
</reference>
<sequence>MTTAGADRGSGYYTPRSLVIVGAHGLSDDLWDRYNNAVVLDGQHRVSSLWSVLSASIRLHEYLESRPDGAEWALRATIARTAEKDTLLPQATAPSLHGVGEPFRLTYPAVYADRARRLADSMSALIALIREDLAKALGPCDYEYVDTVPRHDRSPCGVVRLATPTIPRAPGRPNSPSITTRWGVSAARPPGEAHAA</sequence>
<evidence type="ECO:0000256" key="1">
    <source>
        <dbReference type="SAM" id="MobiDB-lite"/>
    </source>
</evidence>
<name>A0ABQ2MSE5_9ACTN</name>
<dbReference type="EMBL" id="BMNG01000020">
    <property type="protein sequence ID" value="GGO56998.1"/>
    <property type="molecule type" value="Genomic_DNA"/>
</dbReference>